<dbReference type="EMBL" id="LYUB02000013">
    <property type="protein sequence ID" value="OVF07433.1"/>
    <property type="molecule type" value="Genomic_DNA"/>
</dbReference>
<dbReference type="GO" id="GO:0005686">
    <property type="term" value="C:U2 snRNP"/>
    <property type="evidence" value="ECO:0007669"/>
    <property type="project" value="TreeGrafter"/>
</dbReference>
<dbReference type="InterPro" id="IPR009846">
    <property type="entry name" value="SF3b5/RDS3-10"/>
</dbReference>
<dbReference type="Proteomes" id="UP000195602">
    <property type="component" value="Unassembled WGS sequence"/>
</dbReference>
<dbReference type="OMA" id="NTTIEEW"/>
<dbReference type="Pfam" id="PF07189">
    <property type="entry name" value="SF3b10"/>
    <property type="match status" value="1"/>
</dbReference>
<dbReference type="GO" id="GO:0000398">
    <property type="term" value="P:mRNA splicing, via spliceosome"/>
    <property type="evidence" value="ECO:0007669"/>
    <property type="project" value="TreeGrafter"/>
</dbReference>
<evidence type="ECO:0000313" key="1">
    <source>
        <dbReference type="EMBL" id="OVF07433.1"/>
    </source>
</evidence>
<proteinExistence type="predicted"/>
<reference evidence="1 2" key="1">
    <citation type="submission" date="2017-04" db="EMBL/GenBank/DDBJ databases">
        <title>Draft genome of the yeast Clavispora lusitaniae type strain CBS 6936.</title>
        <authorList>
            <person name="Durrens P."/>
            <person name="Klopp C."/>
            <person name="Biteau N."/>
            <person name="Fitton-Ouhabi V."/>
            <person name="Dementhon K."/>
            <person name="Accoceberry I."/>
            <person name="Sherman D.J."/>
            <person name="Noel T."/>
        </authorList>
    </citation>
    <scope>NUCLEOTIDE SEQUENCE [LARGE SCALE GENOMIC DNA]</scope>
    <source>
        <strain evidence="1 2">CBS 6936</strain>
    </source>
</reference>
<dbReference type="AlphaFoldDB" id="A0AA91PXJ4"/>
<accession>A0AA91PXJ4</accession>
<comment type="caution">
    <text evidence="1">The sequence shown here is derived from an EMBL/GenBank/DDBJ whole genome shotgun (WGS) entry which is preliminary data.</text>
</comment>
<dbReference type="PANTHER" id="PTHR20978">
    <property type="entry name" value="SPLICING FACTOR 3B SUBUNIT 5"/>
    <property type="match status" value="1"/>
</dbReference>
<gene>
    <name evidence="1" type="ORF">A9F13_13g01386</name>
</gene>
<organism evidence="1 2">
    <name type="scientific">Clavispora lusitaniae</name>
    <name type="common">Candida lusitaniae</name>
    <dbReference type="NCBI Taxonomy" id="36911"/>
    <lineage>
        <taxon>Eukaryota</taxon>
        <taxon>Fungi</taxon>
        <taxon>Dikarya</taxon>
        <taxon>Ascomycota</taxon>
        <taxon>Saccharomycotina</taxon>
        <taxon>Pichiomycetes</taxon>
        <taxon>Metschnikowiaceae</taxon>
        <taxon>Clavispora</taxon>
    </lineage>
</organism>
<dbReference type="PANTHER" id="PTHR20978:SF0">
    <property type="entry name" value="SPLICING FACTOR 3B SUBUNIT 5"/>
    <property type="match status" value="1"/>
</dbReference>
<dbReference type="KEGG" id="clus:A9F13_13g01386"/>
<protein>
    <submittedName>
        <fullName evidence="1">RDS3 complex subunit</fullName>
    </submittedName>
</protein>
<dbReference type="GO" id="GO:0071011">
    <property type="term" value="C:precatalytic spliceosome"/>
    <property type="evidence" value="ECO:0007669"/>
    <property type="project" value="TreeGrafter"/>
</dbReference>
<evidence type="ECO:0000313" key="2">
    <source>
        <dbReference type="Proteomes" id="UP000195602"/>
    </source>
</evidence>
<name>A0AA91PXJ4_CLALS</name>
<sequence>MADKVRETHQYLHLKGKYIGLGNADTTRDEFLSNIHRDTLASLAMHDNMLTYQATATNTHPELVRQALIKRMVQPLSKVNRK</sequence>